<evidence type="ECO:0000313" key="14">
    <source>
        <dbReference type="Proteomes" id="UP000006457"/>
    </source>
</evidence>
<dbReference type="eggNOG" id="COG0475">
    <property type="taxonomic scope" value="Bacteria"/>
</dbReference>
<dbReference type="EMBL" id="AJSX01000036">
    <property type="protein sequence ID" value="EIJ68555.1"/>
    <property type="molecule type" value="Genomic_DNA"/>
</dbReference>
<feature type="transmembrane region" description="Helical" evidence="11">
    <location>
        <begin position="272"/>
        <end position="292"/>
    </location>
</feature>
<feature type="transmembrane region" description="Helical" evidence="11">
    <location>
        <begin position="57"/>
        <end position="77"/>
    </location>
</feature>
<evidence type="ECO:0000256" key="2">
    <source>
        <dbReference type="ARBA" id="ARBA00005551"/>
    </source>
</evidence>
<feature type="transmembrane region" description="Helical" evidence="11">
    <location>
        <begin position="89"/>
        <end position="112"/>
    </location>
</feature>
<keyword evidence="9" id="KW-0406">Ion transport</keyword>
<keyword evidence="4" id="KW-0050">Antiport</keyword>
<dbReference type="GO" id="GO:0008324">
    <property type="term" value="F:monoatomic cation transmembrane transporter activity"/>
    <property type="evidence" value="ECO:0007669"/>
    <property type="project" value="InterPro"/>
</dbReference>
<keyword evidence="14" id="KW-1185">Reference proteome</keyword>
<dbReference type="Proteomes" id="UP000006457">
    <property type="component" value="Unassembled WGS sequence"/>
</dbReference>
<dbReference type="PATRIC" id="fig|1095749.3.peg.1528"/>
<comment type="subcellular location">
    <subcellularLocation>
        <location evidence="1">Endomembrane system</location>
        <topology evidence="1">Multi-pass membrane protein</topology>
    </subcellularLocation>
</comment>
<gene>
    <name evidence="13" type="ORF">HMPREF1052_1614</name>
</gene>
<evidence type="ECO:0000256" key="7">
    <source>
        <dbReference type="ARBA" id="ARBA00022958"/>
    </source>
</evidence>
<dbReference type="PROSITE" id="PS51201">
    <property type="entry name" value="RCK_N"/>
    <property type="match status" value="1"/>
</dbReference>
<feature type="transmembrane region" description="Helical" evidence="11">
    <location>
        <begin position="298"/>
        <end position="320"/>
    </location>
</feature>
<dbReference type="Pfam" id="PF02254">
    <property type="entry name" value="TrkA_N"/>
    <property type="match status" value="1"/>
</dbReference>
<dbReference type="eggNOG" id="COG1226">
    <property type="taxonomic scope" value="Bacteria"/>
</dbReference>
<dbReference type="FunFam" id="3.40.50.720:FF:000036">
    <property type="entry name" value="Glutathione-regulated potassium-efflux system protein KefB"/>
    <property type="match status" value="1"/>
</dbReference>
<keyword evidence="5" id="KW-0633">Potassium transport</keyword>
<dbReference type="GO" id="GO:0006813">
    <property type="term" value="P:potassium ion transport"/>
    <property type="evidence" value="ECO:0007669"/>
    <property type="project" value="UniProtKB-KW"/>
</dbReference>
<keyword evidence="7" id="KW-0630">Potassium</keyword>
<dbReference type="InterPro" id="IPR038770">
    <property type="entry name" value="Na+/solute_symporter_sf"/>
</dbReference>
<evidence type="ECO:0000256" key="4">
    <source>
        <dbReference type="ARBA" id="ARBA00022449"/>
    </source>
</evidence>
<evidence type="ECO:0000259" key="12">
    <source>
        <dbReference type="PROSITE" id="PS51201"/>
    </source>
</evidence>
<dbReference type="InterPro" id="IPR036291">
    <property type="entry name" value="NAD(P)-bd_dom_sf"/>
</dbReference>
<dbReference type="GO" id="GO:0015297">
    <property type="term" value="F:antiporter activity"/>
    <property type="evidence" value="ECO:0007669"/>
    <property type="project" value="UniProtKB-KW"/>
</dbReference>
<keyword evidence="3" id="KW-0813">Transport</keyword>
<dbReference type="Gene3D" id="1.20.1530.20">
    <property type="match status" value="1"/>
</dbReference>
<feature type="transmembrane region" description="Helical" evidence="11">
    <location>
        <begin position="332"/>
        <end position="349"/>
    </location>
</feature>
<dbReference type="SUPFAM" id="SSF51735">
    <property type="entry name" value="NAD(P)-binding Rossmann-fold domains"/>
    <property type="match status" value="1"/>
</dbReference>
<dbReference type="RefSeq" id="WP_005761161.1">
    <property type="nucleotide sequence ID" value="NZ_AJSX01000036.1"/>
</dbReference>
<evidence type="ECO:0000256" key="1">
    <source>
        <dbReference type="ARBA" id="ARBA00004127"/>
    </source>
</evidence>
<dbReference type="NCBIfam" id="TIGR00932">
    <property type="entry name" value="2a37"/>
    <property type="match status" value="1"/>
</dbReference>
<evidence type="ECO:0000313" key="13">
    <source>
        <dbReference type="EMBL" id="EIJ68555.1"/>
    </source>
</evidence>
<dbReference type="OrthoDB" id="9781411at2"/>
<comment type="similarity">
    <text evidence="2">Belongs to the monovalent cation:proton antiporter 2 (CPA2) transporter (TC 2.A.37) family.</text>
</comment>
<dbReference type="InterPro" id="IPR006153">
    <property type="entry name" value="Cation/H_exchanger_TM"/>
</dbReference>
<feature type="transmembrane region" description="Helical" evidence="11">
    <location>
        <begin position="33"/>
        <end position="51"/>
    </location>
</feature>
<feature type="transmembrane region" description="Helical" evidence="11">
    <location>
        <begin position="6"/>
        <end position="26"/>
    </location>
</feature>
<dbReference type="InterPro" id="IPR004771">
    <property type="entry name" value="K/H_exchanger"/>
</dbReference>
<keyword evidence="6 11" id="KW-0812">Transmembrane</keyword>
<accession>I3DA12</accession>
<feature type="transmembrane region" description="Helical" evidence="11">
    <location>
        <begin position="185"/>
        <end position="206"/>
    </location>
</feature>
<dbReference type="Pfam" id="PF00999">
    <property type="entry name" value="Na_H_Exchanger"/>
    <property type="match status" value="1"/>
</dbReference>
<dbReference type="PANTHER" id="PTHR46157">
    <property type="entry name" value="K(+) EFFLUX ANTIPORTER 3, CHLOROPLASTIC"/>
    <property type="match status" value="1"/>
</dbReference>
<feature type="transmembrane region" description="Helical" evidence="11">
    <location>
        <begin position="361"/>
        <end position="381"/>
    </location>
</feature>
<sequence length="604" mass="66192">MAAESANQLVSVVTLLTAAVLIVPLFKRLGLGSVLGYLAAGLVIGPFGFGLSNDPQAILHIAELGVVMFLFIIGLEMKPSHLWSLRKQIFGLGSLQVFASGVLITLVGYYLLNFSFQTAFIIASGFVLTSTAIVVQILTERGDIGSPRGQRMISVLLFEDLLIVPLFAIVTFLSSVEGASDAEPIWQQILIAMGGIGILLLSGRYLNPLFRILASTKLREMMTAAALLVVLGSALLMEASGLSTAMGAFMAGVLLSESSFRHQLEADIEPFRGLLLGLFFLGVGMSLDLSLVMKNFRFIIMSVLLLMLANAIGIFMIGRLTRASLTDAFDRAVVMALGGEFAFVLYSAAASQRVITRTEQANGVAIVVISMLLSPVFILVYKKLIEPRLPKKSTRPDDYIEEQKPIILIGFGRFGQIVHDLIIMTGHHATVIDLDESMIAGMKRFGVKGYYGNATRPELLQIAGIEQAKLLIVAIDDQEKSTRIVKLARKFNPNLTIIARAFDRIHVYQLQKAGANKEVRETFESALQAGKFALSTLGISQQKVEEIAKLYARKDEQAVQLMADAYDPKFGRFDNEEIRRIVLEQDQDLTRLIQEILACEDKPE</sequence>
<dbReference type="GO" id="GO:0005886">
    <property type="term" value="C:plasma membrane"/>
    <property type="evidence" value="ECO:0007669"/>
    <property type="project" value="TreeGrafter"/>
</dbReference>
<evidence type="ECO:0000256" key="5">
    <source>
        <dbReference type="ARBA" id="ARBA00022538"/>
    </source>
</evidence>
<evidence type="ECO:0000256" key="8">
    <source>
        <dbReference type="ARBA" id="ARBA00022989"/>
    </source>
</evidence>
<evidence type="ECO:0000256" key="3">
    <source>
        <dbReference type="ARBA" id="ARBA00022448"/>
    </source>
</evidence>
<dbReference type="Gene3D" id="3.40.50.720">
    <property type="entry name" value="NAD(P)-binding Rossmann-like Domain"/>
    <property type="match status" value="1"/>
</dbReference>
<dbReference type="GO" id="GO:1902600">
    <property type="term" value="P:proton transmembrane transport"/>
    <property type="evidence" value="ECO:0007669"/>
    <property type="project" value="InterPro"/>
</dbReference>
<dbReference type="GO" id="GO:0012505">
    <property type="term" value="C:endomembrane system"/>
    <property type="evidence" value="ECO:0007669"/>
    <property type="project" value="UniProtKB-SubCell"/>
</dbReference>
<dbReference type="InterPro" id="IPR003148">
    <property type="entry name" value="RCK_N"/>
</dbReference>
<evidence type="ECO:0000256" key="9">
    <source>
        <dbReference type="ARBA" id="ARBA00023065"/>
    </source>
</evidence>
<feature type="domain" description="RCK N-terminal" evidence="12">
    <location>
        <begin position="403"/>
        <end position="520"/>
    </location>
</feature>
<feature type="transmembrane region" description="Helical" evidence="11">
    <location>
        <begin position="118"/>
        <end position="139"/>
    </location>
</feature>
<dbReference type="PANTHER" id="PTHR46157:SF8">
    <property type="entry name" value="GLUTATHIONE-REGULATED POTASSIUM-EFFLUX SYSTEM PROTEIN"/>
    <property type="match status" value="1"/>
</dbReference>
<evidence type="ECO:0000256" key="10">
    <source>
        <dbReference type="ARBA" id="ARBA00023136"/>
    </source>
</evidence>
<reference evidence="13 14" key="1">
    <citation type="submission" date="2012-03" db="EMBL/GenBank/DDBJ databases">
        <authorList>
            <person name="Harkins D.M."/>
            <person name="Madupu R."/>
            <person name="Durkin A.S."/>
            <person name="Torralba M."/>
            <person name="Methe B."/>
            <person name="Sutton G.G."/>
            <person name="Nelson K.E."/>
        </authorList>
    </citation>
    <scope>NUCLEOTIDE SEQUENCE [LARGE SCALE GENOMIC DNA]</scope>
    <source>
        <strain evidence="13 14">CCUG 2042</strain>
    </source>
</reference>
<keyword evidence="8 11" id="KW-1133">Transmembrane helix</keyword>
<evidence type="ECO:0000256" key="11">
    <source>
        <dbReference type="SAM" id="Phobius"/>
    </source>
</evidence>
<evidence type="ECO:0000256" key="6">
    <source>
        <dbReference type="ARBA" id="ARBA00022692"/>
    </source>
</evidence>
<comment type="caution">
    <text evidence="13">The sequence shown here is derived from an EMBL/GenBank/DDBJ whole genome shotgun (WGS) entry which is preliminary data.</text>
</comment>
<keyword evidence="10 11" id="KW-0472">Membrane</keyword>
<dbReference type="AlphaFoldDB" id="I3DA12"/>
<proteinExistence type="inferred from homology"/>
<name>I3DA12_9PAST</name>
<protein>
    <submittedName>
        <fullName evidence="13">Transporter, CPA2 family</fullName>
    </submittedName>
</protein>
<organism evidence="13 14">
    <name type="scientific">Pasteurella bettyae CCUG 2042</name>
    <dbReference type="NCBI Taxonomy" id="1095749"/>
    <lineage>
        <taxon>Bacteria</taxon>
        <taxon>Pseudomonadati</taxon>
        <taxon>Pseudomonadota</taxon>
        <taxon>Gammaproteobacteria</taxon>
        <taxon>Pasteurellales</taxon>
        <taxon>Pasteurellaceae</taxon>
        <taxon>Pasteurella</taxon>
    </lineage>
</organism>
<feature type="transmembrane region" description="Helical" evidence="11">
    <location>
        <begin position="151"/>
        <end position="173"/>
    </location>
</feature>